<dbReference type="GO" id="GO:0006376">
    <property type="term" value="P:mRNA splice site recognition"/>
    <property type="evidence" value="ECO:0007669"/>
    <property type="project" value="TreeGrafter"/>
</dbReference>
<reference evidence="7" key="1">
    <citation type="submission" date="2019-03" db="EMBL/GenBank/DDBJ databases">
        <title>Improved annotation for the trematode Fasciola hepatica.</title>
        <authorList>
            <person name="Choi Y.-J."/>
            <person name="Martin J."/>
            <person name="Mitreva M."/>
        </authorList>
    </citation>
    <scope>NUCLEOTIDE SEQUENCE [LARGE SCALE GENOMIC DNA]</scope>
</reference>
<dbReference type="PANTHER" id="PTHR47330:SF1">
    <property type="entry name" value="POLY(U)-BINDING-SPLICING FACTOR PUF60"/>
    <property type="match status" value="1"/>
</dbReference>
<evidence type="ECO:0000313" key="8">
    <source>
        <dbReference type="Proteomes" id="UP000230066"/>
    </source>
</evidence>
<evidence type="ECO:0000256" key="1">
    <source>
        <dbReference type="ARBA" id="ARBA00004123"/>
    </source>
</evidence>
<dbReference type="GO" id="GO:0003723">
    <property type="term" value="F:RNA binding"/>
    <property type="evidence" value="ECO:0007669"/>
    <property type="project" value="UniProtKB-UniRule"/>
</dbReference>
<dbReference type="AlphaFoldDB" id="A0A2H1BTV1"/>
<gene>
    <name evidence="7" type="ORF">D915_010254</name>
</gene>
<comment type="subcellular location">
    <subcellularLocation>
        <location evidence="1">Nucleus</location>
    </subcellularLocation>
</comment>
<sequence length="109" mass="11991">MPVPAPVTGESPPGILILRNMVDLDGCDDELESEVHGECSNYGPVDRVIIHQEIDPETNTGCVKVFVQFVDQQSVGLAIEALHGRFFAGRQITAEPYDIQAFLMNDYSL</sequence>
<evidence type="ECO:0000256" key="6">
    <source>
        <dbReference type="PROSITE-ProRule" id="PRU00176"/>
    </source>
</evidence>
<dbReference type="SUPFAM" id="SSF54928">
    <property type="entry name" value="RNA-binding domain, RBD"/>
    <property type="match status" value="1"/>
</dbReference>
<dbReference type="InterPro" id="IPR012677">
    <property type="entry name" value="Nucleotide-bd_a/b_plait_sf"/>
</dbReference>
<evidence type="ECO:0000256" key="5">
    <source>
        <dbReference type="ARBA" id="ARBA00023242"/>
    </source>
</evidence>
<evidence type="ECO:0000256" key="4">
    <source>
        <dbReference type="ARBA" id="ARBA00023187"/>
    </source>
</evidence>
<organism evidence="7 8">
    <name type="scientific">Fasciola hepatica</name>
    <name type="common">Liver fluke</name>
    <dbReference type="NCBI Taxonomy" id="6192"/>
    <lineage>
        <taxon>Eukaryota</taxon>
        <taxon>Metazoa</taxon>
        <taxon>Spiralia</taxon>
        <taxon>Lophotrochozoa</taxon>
        <taxon>Platyhelminthes</taxon>
        <taxon>Trematoda</taxon>
        <taxon>Digenea</taxon>
        <taxon>Plagiorchiida</taxon>
        <taxon>Echinostomata</taxon>
        <taxon>Echinostomatoidea</taxon>
        <taxon>Fasciolidae</taxon>
        <taxon>Fasciola</taxon>
    </lineage>
</organism>
<keyword evidence="8" id="KW-1185">Reference proteome</keyword>
<dbReference type="FunFam" id="3.30.70.330:FF:000382">
    <property type="entry name" value="G-patch domain-containing protein"/>
    <property type="match status" value="1"/>
</dbReference>
<dbReference type="GO" id="GO:0000381">
    <property type="term" value="P:regulation of alternative mRNA splicing, via spliceosome"/>
    <property type="evidence" value="ECO:0007669"/>
    <property type="project" value="TreeGrafter"/>
</dbReference>
<protein>
    <submittedName>
        <fullName evidence="7">Fuse-binding protein-interacting repressor siahbp1</fullName>
    </submittedName>
</protein>
<keyword evidence="2" id="KW-0507">mRNA processing</keyword>
<dbReference type="EMBL" id="JXXN02007515">
    <property type="protein sequence ID" value="THD19066.1"/>
    <property type="molecule type" value="Genomic_DNA"/>
</dbReference>
<dbReference type="InterPro" id="IPR035979">
    <property type="entry name" value="RBD_domain_sf"/>
</dbReference>
<dbReference type="PANTHER" id="PTHR47330">
    <property type="entry name" value="POLY(U)-BINDING-SPLICING FACTOR PUF60-B-RELATED"/>
    <property type="match status" value="1"/>
</dbReference>
<proteinExistence type="predicted"/>
<evidence type="ECO:0000313" key="7">
    <source>
        <dbReference type="EMBL" id="THD19066.1"/>
    </source>
</evidence>
<dbReference type="SMART" id="SM00361">
    <property type="entry name" value="RRM_1"/>
    <property type="match status" value="1"/>
</dbReference>
<comment type="caution">
    <text evidence="7">The sequence shown here is derived from an EMBL/GenBank/DDBJ whole genome shotgun (WGS) entry which is preliminary data.</text>
</comment>
<evidence type="ECO:0000256" key="2">
    <source>
        <dbReference type="ARBA" id="ARBA00022664"/>
    </source>
</evidence>
<accession>A0A2H1BTV1</accession>
<keyword evidence="4" id="KW-0508">mRNA splicing</keyword>
<keyword evidence="3 6" id="KW-0694">RNA-binding</keyword>
<dbReference type="GO" id="GO:0071013">
    <property type="term" value="C:catalytic step 2 spliceosome"/>
    <property type="evidence" value="ECO:0007669"/>
    <property type="project" value="TreeGrafter"/>
</dbReference>
<dbReference type="InterPro" id="IPR003954">
    <property type="entry name" value="RRM_euk-type"/>
</dbReference>
<dbReference type="InterPro" id="IPR051974">
    <property type="entry name" value="PUF60_regulator"/>
</dbReference>
<dbReference type="GO" id="GO:0071011">
    <property type="term" value="C:precatalytic spliceosome"/>
    <property type="evidence" value="ECO:0007669"/>
    <property type="project" value="TreeGrafter"/>
</dbReference>
<name>A0A2H1BTV1_FASHE</name>
<dbReference type="PROSITE" id="PS50102">
    <property type="entry name" value="RRM"/>
    <property type="match status" value="1"/>
</dbReference>
<dbReference type="GO" id="GO:0000380">
    <property type="term" value="P:alternative mRNA splicing, via spliceosome"/>
    <property type="evidence" value="ECO:0007669"/>
    <property type="project" value="TreeGrafter"/>
</dbReference>
<evidence type="ECO:0000256" key="3">
    <source>
        <dbReference type="ARBA" id="ARBA00022884"/>
    </source>
</evidence>
<dbReference type="Pfam" id="PF00076">
    <property type="entry name" value="RRM_1"/>
    <property type="match status" value="1"/>
</dbReference>
<dbReference type="Proteomes" id="UP000230066">
    <property type="component" value="Unassembled WGS sequence"/>
</dbReference>
<dbReference type="Gene3D" id="3.30.70.330">
    <property type="match status" value="1"/>
</dbReference>
<dbReference type="InterPro" id="IPR000504">
    <property type="entry name" value="RRM_dom"/>
</dbReference>
<keyword evidence="5" id="KW-0539">Nucleus</keyword>